<dbReference type="InterPro" id="IPR008407">
    <property type="entry name" value="Brnchd-chn_aa_trnsp_AzlD"/>
</dbReference>
<accession>A0ABN5PM39</accession>
<keyword evidence="3" id="KW-1185">Reference proteome</keyword>
<organism evidence="2 3">
    <name type="scientific">Actinomyces lilanjuaniae</name>
    <dbReference type="NCBI Taxonomy" id="2321394"/>
    <lineage>
        <taxon>Bacteria</taxon>
        <taxon>Bacillati</taxon>
        <taxon>Actinomycetota</taxon>
        <taxon>Actinomycetes</taxon>
        <taxon>Actinomycetales</taxon>
        <taxon>Actinomycetaceae</taxon>
        <taxon>Actinomyces</taxon>
    </lineage>
</organism>
<proteinExistence type="predicted"/>
<name>A0ABN5PM39_9ACTO</name>
<evidence type="ECO:0000256" key="1">
    <source>
        <dbReference type="SAM" id="Phobius"/>
    </source>
</evidence>
<feature type="transmembrane region" description="Helical" evidence="1">
    <location>
        <begin position="40"/>
        <end position="59"/>
    </location>
</feature>
<keyword evidence="1" id="KW-1133">Transmembrane helix</keyword>
<evidence type="ECO:0000313" key="2">
    <source>
        <dbReference type="EMBL" id="AYD89004.1"/>
    </source>
</evidence>
<gene>
    <name evidence="2" type="ORF">D5R93_01135</name>
</gene>
<sequence length="107" mass="11092">MLSTTQVAVAVLVVAVITFGCRILPFVLLRGRGNSALLDFLSRAMPLGVMVVLVAYTLEGVTLEPATWVPAAVGIAGTAVLHLWRRSIALSLVGGTAAYVALSLAMA</sequence>
<feature type="transmembrane region" description="Helical" evidence="1">
    <location>
        <begin position="6"/>
        <end position="28"/>
    </location>
</feature>
<dbReference type="Proteomes" id="UP000273001">
    <property type="component" value="Chromosome"/>
</dbReference>
<evidence type="ECO:0000313" key="3">
    <source>
        <dbReference type="Proteomes" id="UP000273001"/>
    </source>
</evidence>
<dbReference type="EMBL" id="CP032514">
    <property type="protein sequence ID" value="AYD89004.1"/>
    <property type="molecule type" value="Genomic_DNA"/>
</dbReference>
<dbReference type="PIRSF" id="PIRSF003203">
    <property type="entry name" value="AzlD"/>
    <property type="match status" value="1"/>
</dbReference>
<dbReference type="RefSeq" id="WP_120203281.1">
    <property type="nucleotide sequence ID" value="NZ_CP032514.1"/>
</dbReference>
<keyword evidence="1" id="KW-0812">Transmembrane</keyword>
<reference evidence="2 3" key="1">
    <citation type="submission" date="2018-09" db="EMBL/GenBank/DDBJ databases">
        <authorList>
            <person name="Li J."/>
        </authorList>
    </citation>
    <scope>NUCLEOTIDE SEQUENCE [LARGE SCALE GENOMIC DNA]</scope>
    <source>
        <strain evidence="2 3">2129</strain>
    </source>
</reference>
<dbReference type="Pfam" id="PF05437">
    <property type="entry name" value="AzlD"/>
    <property type="match status" value="1"/>
</dbReference>
<keyword evidence="1" id="KW-0472">Membrane</keyword>
<feature type="transmembrane region" description="Helical" evidence="1">
    <location>
        <begin position="89"/>
        <end position="106"/>
    </location>
</feature>
<protein>
    <submittedName>
        <fullName evidence="2">Branched-chain amino acid transporter</fullName>
    </submittedName>
</protein>